<feature type="compositionally biased region" description="Low complexity" evidence="3">
    <location>
        <begin position="1505"/>
        <end position="1514"/>
    </location>
</feature>
<evidence type="ECO:0000256" key="3">
    <source>
        <dbReference type="SAM" id="MobiDB-lite"/>
    </source>
</evidence>
<name>A0AAN6K566_9PEZI</name>
<organism evidence="5 6">
    <name type="scientific">Friedmanniomyces endolithicus</name>
    <dbReference type="NCBI Taxonomy" id="329885"/>
    <lineage>
        <taxon>Eukaryota</taxon>
        <taxon>Fungi</taxon>
        <taxon>Dikarya</taxon>
        <taxon>Ascomycota</taxon>
        <taxon>Pezizomycotina</taxon>
        <taxon>Dothideomycetes</taxon>
        <taxon>Dothideomycetidae</taxon>
        <taxon>Mycosphaerellales</taxon>
        <taxon>Teratosphaeriaceae</taxon>
        <taxon>Friedmanniomyces</taxon>
    </lineage>
</organism>
<feature type="region of interest" description="Disordered" evidence="3">
    <location>
        <begin position="1132"/>
        <end position="1284"/>
    </location>
</feature>
<dbReference type="InterPro" id="IPR036546">
    <property type="entry name" value="MED15_KIX"/>
</dbReference>
<feature type="region of interest" description="Disordered" evidence="3">
    <location>
        <begin position="986"/>
        <end position="1005"/>
    </location>
</feature>
<feature type="compositionally biased region" description="Low complexity" evidence="3">
    <location>
        <begin position="428"/>
        <end position="456"/>
    </location>
</feature>
<protein>
    <recommendedName>
        <fullName evidence="4">Mediator complex subunit 15 KIX domain-containing protein</fullName>
    </recommendedName>
</protein>
<feature type="compositionally biased region" description="Low complexity" evidence="3">
    <location>
        <begin position="503"/>
        <end position="512"/>
    </location>
</feature>
<feature type="compositionally biased region" description="Low complexity" evidence="3">
    <location>
        <begin position="1136"/>
        <end position="1177"/>
    </location>
</feature>
<feature type="region of interest" description="Disordered" evidence="3">
    <location>
        <begin position="841"/>
        <end position="942"/>
    </location>
</feature>
<feature type="region of interest" description="Disordered" evidence="3">
    <location>
        <begin position="1475"/>
        <end position="1520"/>
    </location>
</feature>
<feature type="compositionally biased region" description="Low complexity" evidence="3">
    <location>
        <begin position="477"/>
        <end position="487"/>
    </location>
</feature>
<evidence type="ECO:0000313" key="5">
    <source>
        <dbReference type="EMBL" id="KAK0963473.1"/>
    </source>
</evidence>
<reference evidence="5" key="1">
    <citation type="submission" date="2023-06" db="EMBL/GenBank/DDBJ databases">
        <title>Black Yeasts Isolated from many extreme environments.</title>
        <authorList>
            <person name="Coleine C."/>
            <person name="Stajich J.E."/>
            <person name="Selbmann L."/>
        </authorList>
    </citation>
    <scope>NUCLEOTIDE SEQUENCE</scope>
    <source>
        <strain evidence="5">CCFEE 5200</strain>
    </source>
</reference>
<comment type="subcellular location">
    <subcellularLocation>
        <location evidence="1">Nucleus</location>
    </subcellularLocation>
</comment>
<proteinExistence type="predicted"/>
<evidence type="ECO:0000256" key="1">
    <source>
        <dbReference type="ARBA" id="ARBA00004123"/>
    </source>
</evidence>
<dbReference type="Pfam" id="PF16987">
    <property type="entry name" value="KIX_2"/>
    <property type="match status" value="1"/>
</dbReference>
<feature type="region of interest" description="Disordered" evidence="3">
    <location>
        <begin position="729"/>
        <end position="803"/>
    </location>
</feature>
<feature type="compositionally biased region" description="Low complexity" evidence="3">
    <location>
        <begin position="614"/>
        <end position="649"/>
    </location>
</feature>
<comment type="caution">
    <text evidence="5">The sequence shown here is derived from an EMBL/GenBank/DDBJ whole genome shotgun (WGS) entry which is preliminary data.</text>
</comment>
<feature type="compositionally biased region" description="Polar residues" evidence="3">
    <location>
        <begin position="888"/>
        <end position="902"/>
    </location>
</feature>
<feature type="compositionally biased region" description="Polar residues" evidence="3">
    <location>
        <begin position="924"/>
        <end position="937"/>
    </location>
</feature>
<accession>A0AAN6K566</accession>
<evidence type="ECO:0000313" key="6">
    <source>
        <dbReference type="Proteomes" id="UP001175353"/>
    </source>
</evidence>
<feature type="compositionally biased region" description="Polar residues" evidence="3">
    <location>
        <begin position="513"/>
        <end position="534"/>
    </location>
</feature>
<feature type="compositionally biased region" description="Acidic residues" evidence="3">
    <location>
        <begin position="1559"/>
        <end position="1570"/>
    </location>
</feature>
<feature type="region of interest" description="Disordered" evidence="3">
    <location>
        <begin position="383"/>
        <end position="402"/>
    </location>
</feature>
<feature type="compositionally biased region" description="Polar residues" evidence="3">
    <location>
        <begin position="1233"/>
        <end position="1249"/>
    </location>
</feature>
<evidence type="ECO:0000259" key="4">
    <source>
        <dbReference type="Pfam" id="PF16987"/>
    </source>
</evidence>
<keyword evidence="2" id="KW-0539">Nucleus</keyword>
<dbReference type="GO" id="GO:0005634">
    <property type="term" value="C:nucleus"/>
    <property type="evidence" value="ECO:0007669"/>
    <property type="project" value="UniProtKB-SubCell"/>
</dbReference>
<feature type="compositionally biased region" description="Low complexity" evidence="3">
    <location>
        <begin position="388"/>
        <end position="402"/>
    </location>
</feature>
<feature type="compositionally biased region" description="Polar residues" evidence="3">
    <location>
        <begin position="19"/>
        <end position="28"/>
    </location>
</feature>
<feature type="region of interest" description="Disordered" evidence="3">
    <location>
        <begin position="428"/>
        <end position="534"/>
    </location>
</feature>
<feature type="region of interest" description="Disordered" evidence="3">
    <location>
        <begin position="1343"/>
        <end position="1451"/>
    </location>
</feature>
<feature type="compositionally biased region" description="Low complexity" evidence="3">
    <location>
        <begin position="770"/>
        <end position="781"/>
    </location>
</feature>
<feature type="domain" description="Mediator complex subunit 15 KIX" evidence="4">
    <location>
        <begin position="52"/>
        <end position="126"/>
    </location>
</feature>
<dbReference type="EMBL" id="JAUJLE010000276">
    <property type="protein sequence ID" value="KAK0963473.1"/>
    <property type="molecule type" value="Genomic_DNA"/>
</dbReference>
<gene>
    <name evidence="5" type="ORF">LTR91_018983</name>
</gene>
<feature type="compositionally biased region" description="Low complexity" evidence="3">
    <location>
        <begin position="729"/>
        <end position="748"/>
    </location>
</feature>
<feature type="region of interest" description="Disordered" evidence="3">
    <location>
        <begin position="1"/>
        <end position="28"/>
    </location>
</feature>
<feature type="region of interest" description="Disordered" evidence="3">
    <location>
        <begin position="604"/>
        <end position="649"/>
    </location>
</feature>
<sequence length="1622" mass="176925">MEMSNMATGNMGGNGLPPNVNSMQRAQQGNKNQQLWAHIVARLSASKHLLGQGWQATFDVQQRAVLVMQMVTQLQMLQGDSPQCLNVALNFEGKIIQSVQSKEEYNLQMRAKFAEILRKRQENVQNAQNAQAAQMGMQMRPNMGAPPDNVMNMADNDTANQGLSVPGGLSNMGINAQQNTTMLSHLQRPMQPSLLPPQDQPATLNPAALQRNGLPPQMPNMGQGMAQHRPNGNMGGPIPAGQAEQQALVMMVRGMYDRMPEEARNHARNSFLASLTEQERIDIQHRPSDVLLRALVPKARAELARRRAQQQQQQQNGNVMPMGGNQFIGGNVQQPGMSQPGGPNIDVSSILAQQANAMRQQESGDQVVPASNNVNFSAATMPQNVNPQMLGNQNGQQGNSAQVQQLLLQKHQQQRMQQQHNANLLAQRQALQQQQQQANQLRGQPGGLNAPNALNGGPAGQVNSPAMSMLNRPMAPPGQAAPGTPQPNMSQQPPPTPVNPNAQLLQHHQQMMSQKTQGMNQSSQAISQQRPPMPQQLQSLLRNPSFQANLNNMQPAERERVMRGLMAGQRPQEAFNAPQAKLPSWMVPDPDVLDALPPGQLNGVNGMPSNIGTNVPQFNSQPPSSQQPQQQPQMNAMQMQQRLQQQQQYPQMRLRAMDLRPFPQQLLHQLGVAVPENVKVWGQLKQHIHRHQSVLPPNTNAKVQEAQGQWFENHPEEISLGMQAIKMQLQRQQQAQQARQAQQADQQRPPGMQMPNGQAPPAQMIPPAAPMQAPNQNGNNATPQAMMQAQGPRPIPTPQPPTANEVQAYRLNVLGAASMTDEQTYELLWQKRREHHAKLLQQQQRGEALKHAQMQRSQQLAQGAAGGGSQQGQRAGQPQPQRPAPVNQPGQAQGQKRTQQSSENDDVMEIPNPNAPPAQAPAMQGSQSQLTNLQQGPRMNAQAADTFSKLPPEKRAQALALWQARRDKAHVETLKKVQMGLPVTNQVNAPAGPPQQQPNQVPATSHSAVQKGQMLQKLQAMYAEVERQTPKGPAVMMDDESMQQAHQMLVQLWGPMLRMQSTFIVASQLPGFEQRLRAAMKAKIMIGQNLADEKGTLKGHMSLGMSDLKNVEGAMHAYFKDMKVAKERMDADRARLQQGQPPAGAPLVPGPQQAQGQGQQRGPAVAGKAQQPTQQQPQAPPLNRAVSKGGQGRSGSSNGRAPPAPTDNKSFNWDSPFQAEKLKLPAHKKRRTGQQGSQETTPVAQTGTTPGALPSPSVPGMKKQTPDQARKPQPALVKQESEAERAMVRCSDLACERSVQGFENEEQLRKHEAEEHAPIADPMEFLLESAAQALGVDREGNMLQAPKQEKVKPAPRGPPGPATIPAKPVLKRDARSPNVKPEVATPHMIGAAGKAQAKQSTATGTAAPEQPAKEKTLREVLEERMGFVPRAKPPPQQQEPSTSQPADEIFHDVLHDTLNGAEGFSDWMTELATITDWGPLPDGSQQQDTLSSSSPEPTPPSDAQSLSSSRSSEISESERLRINFEWDPWDNGDTDVPEVLKMRAVGLGAASPFVSGGQEEQDLEMAEGDVVEGSGGKEEKAAGEVDEWDWSADERTDWNTLFGANAGLEGLDLGPVGAEMRF</sequence>
<feature type="region of interest" description="Disordered" evidence="3">
    <location>
        <begin position="1553"/>
        <end position="1591"/>
    </location>
</feature>
<feature type="compositionally biased region" description="Basic and acidic residues" evidence="3">
    <location>
        <begin position="1411"/>
        <end position="1425"/>
    </location>
</feature>
<evidence type="ECO:0000256" key="2">
    <source>
        <dbReference type="ARBA" id="ARBA00023242"/>
    </source>
</evidence>
<keyword evidence="6" id="KW-1185">Reference proteome</keyword>
<dbReference type="Proteomes" id="UP001175353">
    <property type="component" value="Unassembled WGS sequence"/>
</dbReference>